<dbReference type="AlphaFoldDB" id="A0A537J9Z8"/>
<comment type="similarity">
    <text evidence="8">Belongs to the glycosyltransferase 2 family. CrtQ subfamily.</text>
</comment>
<evidence type="ECO:0000313" key="13">
    <source>
        <dbReference type="Proteomes" id="UP000320048"/>
    </source>
</evidence>
<keyword evidence="3" id="KW-0328">Glycosyltransferase</keyword>
<evidence type="ECO:0000256" key="3">
    <source>
        <dbReference type="ARBA" id="ARBA00022676"/>
    </source>
</evidence>
<comment type="pathway">
    <text evidence="7">Carotenoid biosynthesis; staphyloxanthin biosynthesis; staphyloxanthin from farnesyl diphosphate: step 4/5.</text>
</comment>
<evidence type="ECO:0000256" key="6">
    <source>
        <dbReference type="ARBA" id="ARBA00037281"/>
    </source>
</evidence>
<dbReference type="InterPro" id="IPR029044">
    <property type="entry name" value="Nucleotide-diphossugar_trans"/>
</dbReference>
<dbReference type="InterPro" id="IPR001173">
    <property type="entry name" value="Glyco_trans_2-like"/>
</dbReference>
<evidence type="ECO:0000256" key="7">
    <source>
        <dbReference type="ARBA" id="ARBA00037904"/>
    </source>
</evidence>
<dbReference type="Gene3D" id="3.90.550.10">
    <property type="entry name" value="Spore Coat Polysaccharide Biosynthesis Protein SpsA, Chain A"/>
    <property type="match status" value="1"/>
</dbReference>
<evidence type="ECO:0000256" key="1">
    <source>
        <dbReference type="ARBA" id="ARBA00004236"/>
    </source>
</evidence>
<protein>
    <recommendedName>
        <fullName evidence="9">4,4'-diaponeurosporenoate glycosyltransferase</fullName>
    </recommendedName>
</protein>
<comment type="function">
    <text evidence="6">Catalyzes the glycosylation of 4,4'-diaponeurosporenoate, i.e. the esterification of glucose at the C1'' position with the carboxyl group of 4,4'-diaponeurosporenic acid, to form glycosyl-4,4'-diaponeurosporenoate. This is a step in the biosynthesis of staphyloxanthin, an orange pigment present in most staphylococci strains.</text>
</comment>
<comment type="caution">
    <text evidence="12">The sequence shown here is derived from an EMBL/GenBank/DDBJ whole genome shotgun (WGS) entry which is preliminary data.</text>
</comment>
<dbReference type="Proteomes" id="UP000320048">
    <property type="component" value="Unassembled WGS sequence"/>
</dbReference>
<feature type="transmembrane region" description="Helical" evidence="10">
    <location>
        <begin position="274"/>
        <end position="306"/>
    </location>
</feature>
<gene>
    <name evidence="12" type="ORF">E6H04_08730</name>
</gene>
<reference evidence="12 13" key="1">
    <citation type="journal article" date="2019" name="Nat. Microbiol.">
        <title>Mediterranean grassland soil C-N compound turnover is dependent on rainfall and depth, and is mediated by genomically divergent microorganisms.</title>
        <authorList>
            <person name="Diamond S."/>
            <person name="Andeer P.F."/>
            <person name="Li Z."/>
            <person name="Crits-Christoph A."/>
            <person name="Burstein D."/>
            <person name="Anantharaman K."/>
            <person name="Lane K.R."/>
            <person name="Thomas B.C."/>
            <person name="Pan C."/>
            <person name="Northen T.R."/>
            <person name="Banfield J.F."/>
        </authorList>
    </citation>
    <scope>NUCLEOTIDE SEQUENCE [LARGE SCALE GENOMIC DNA]</scope>
    <source>
        <strain evidence="12">NP_7</strain>
    </source>
</reference>
<dbReference type="GO" id="GO:0016757">
    <property type="term" value="F:glycosyltransferase activity"/>
    <property type="evidence" value="ECO:0007669"/>
    <property type="project" value="UniProtKB-KW"/>
</dbReference>
<dbReference type="PANTHER" id="PTHR43646:SF2">
    <property type="entry name" value="GLYCOSYLTRANSFERASE 2-LIKE DOMAIN-CONTAINING PROTEIN"/>
    <property type="match status" value="1"/>
</dbReference>
<feature type="domain" description="Glycosyltransferase 2-like" evidence="11">
    <location>
        <begin position="34"/>
        <end position="158"/>
    </location>
</feature>
<keyword evidence="10" id="KW-1133">Transmembrane helix</keyword>
<proteinExistence type="inferred from homology"/>
<evidence type="ECO:0000256" key="5">
    <source>
        <dbReference type="ARBA" id="ARBA00023136"/>
    </source>
</evidence>
<evidence type="ECO:0000313" key="12">
    <source>
        <dbReference type="EMBL" id="TMI80388.1"/>
    </source>
</evidence>
<evidence type="ECO:0000256" key="2">
    <source>
        <dbReference type="ARBA" id="ARBA00022475"/>
    </source>
</evidence>
<dbReference type="GO" id="GO:0005886">
    <property type="term" value="C:plasma membrane"/>
    <property type="evidence" value="ECO:0007669"/>
    <property type="project" value="UniProtKB-SubCell"/>
</dbReference>
<name>A0A537J9Z8_9BACT</name>
<keyword evidence="5 10" id="KW-0472">Membrane</keyword>
<comment type="subcellular location">
    <subcellularLocation>
        <location evidence="1">Cell membrane</location>
    </subcellularLocation>
</comment>
<dbReference type="EMBL" id="VBAO01000224">
    <property type="protein sequence ID" value="TMI80388.1"/>
    <property type="molecule type" value="Genomic_DNA"/>
</dbReference>
<organism evidence="12 13">
    <name type="scientific">Candidatus Segetimicrobium genomatis</name>
    <dbReference type="NCBI Taxonomy" id="2569760"/>
    <lineage>
        <taxon>Bacteria</taxon>
        <taxon>Bacillati</taxon>
        <taxon>Candidatus Sysuimicrobiota</taxon>
        <taxon>Candidatus Sysuimicrobiia</taxon>
        <taxon>Candidatus Sysuimicrobiales</taxon>
        <taxon>Candidatus Segetimicrobiaceae</taxon>
        <taxon>Candidatus Segetimicrobium</taxon>
    </lineage>
</organism>
<evidence type="ECO:0000256" key="10">
    <source>
        <dbReference type="SAM" id="Phobius"/>
    </source>
</evidence>
<feature type="transmembrane region" description="Helical" evidence="10">
    <location>
        <begin position="435"/>
        <end position="454"/>
    </location>
</feature>
<keyword evidence="10" id="KW-0812">Transmembrane</keyword>
<evidence type="ECO:0000256" key="4">
    <source>
        <dbReference type="ARBA" id="ARBA00022679"/>
    </source>
</evidence>
<evidence type="ECO:0000256" key="9">
    <source>
        <dbReference type="ARBA" id="ARBA00040345"/>
    </source>
</evidence>
<feature type="transmembrane region" description="Helical" evidence="10">
    <location>
        <begin position="372"/>
        <end position="392"/>
    </location>
</feature>
<sequence length="489" mass="53348">MSPRAQISVRGLVRSAGSANTEPMLGREVRMTISVIIPVHNGAQTLATCLDALTASTYPAYECIVVNDGSTDGSSTLAATFPVRVLDLSGGPVGAPYARNRGAEAATGEILLFLDADVAVAPDTLARIAASFTGPSAEAVFGSYDTTREPGFLSQYKNLLHHFVHQSGREQASTFWTGCGAIRATTFFAIGGFDEDRRPWTCEDIELGYRLRAAGRAIAFNKDIQVRHLKRWTLRELIRSDVFDRGIPWTLLILQQRAWPDHLNLRRVQQTCAVLVYALLLAVVFLAPLPRLVSLALWGGLFLVAAGSWSDERPHFRLDARMGAGMVVLGVATTAAAVSQQLVGLLCLPGIVMAGLILDRTPAAPQWLRRDAVFNAMVVTFLIGLFGVPFLISNRLGTVVSLVVGLIVIVNRRLYGLFVRHRGVGFAAAIMPFHLLYYLYSVAAFALGVGYYLWEFDPVSAATTRFLPLAAARQTGSFLPSRQWVRQRE</sequence>
<accession>A0A537J9Z8</accession>
<dbReference type="SUPFAM" id="SSF53448">
    <property type="entry name" value="Nucleotide-diphospho-sugar transferases"/>
    <property type="match status" value="1"/>
</dbReference>
<dbReference type="Pfam" id="PF00535">
    <property type="entry name" value="Glycos_transf_2"/>
    <property type="match status" value="1"/>
</dbReference>
<dbReference type="PANTHER" id="PTHR43646">
    <property type="entry name" value="GLYCOSYLTRANSFERASE"/>
    <property type="match status" value="1"/>
</dbReference>
<feature type="transmembrane region" description="Helical" evidence="10">
    <location>
        <begin position="398"/>
        <end position="415"/>
    </location>
</feature>
<feature type="transmembrane region" description="Helical" evidence="10">
    <location>
        <begin position="342"/>
        <end position="360"/>
    </location>
</feature>
<keyword evidence="4 12" id="KW-0808">Transferase</keyword>
<evidence type="ECO:0000259" key="11">
    <source>
        <dbReference type="Pfam" id="PF00535"/>
    </source>
</evidence>
<evidence type="ECO:0000256" key="8">
    <source>
        <dbReference type="ARBA" id="ARBA00038120"/>
    </source>
</evidence>
<keyword evidence="2" id="KW-1003">Cell membrane</keyword>